<evidence type="ECO:0000313" key="1">
    <source>
        <dbReference type="EMBL" id="CEK57144.1"/>
    </source>
</evidence>
<organism evidence="1">
    <name type="scientific">Arion vulgaris</name>
    <dbReference type="NCBI Taxonomy" id="1028688"/>
    <lineage>
        <taxon>Eukaryota</taxon>
        <taxon>Metazoa</taxon>
        <taxon>Spiralia</taxon>
        <taxon>Lophotrochozoa</taxon>
        <taxon>Mollusca</taxon>
        <taxon>Gastropoda</taxon>
        <taxon>Heterobranchia</taxon>
        <taxon>Euthyneura</taxon>
        <taxon>Panpulmonata</taxon>
        <taxon>Eupulmonata</taxon>
        <taxon>Stylommatophora</taxon>
        <taxon>Helicina</taxon>
        <taxon>Arionoidea</taxon>
        <taxon>Arionidae</taxon>
        <taxon>Arion</taxon>
    </lineage>
</organism>
<dbReference type="AlphaFoldDB" id="A0A0B6YLP9"/>
<dbReference type="EMBL" id="HACG01010279">
    <property type="protein sequence ID" value="CEK57144.1"/>
    <property type="molecule type" value="Transcribed_RNA"/>
</dbReference>
<protein>
    <submittedName>
        <fullName evidence="1">Uncharacterized protein</fullName>
    </submittedName>
</protein>
<sequence>VTLLLAHQNNLESPPQSVCDEGSLSTLEYIRKQYLSNCEKLPPSPAVQLNSFPRCCGNRSEPSVNNPHSAQI</sequence>
<feature type="non-terminal residue" evidence="1">
    <location>
        <position position="72"/>
    </location>
</feature>
<reference evidence="1" key="1">
    <citation type="submission" date="2014-12" db="EMBL/GenBank/DDBJ databases">
        <title>Insight into the proteome of Arion vulgaris.</title>
        <authorList>
            <person name="Aradska J."/>
            <person name="Bulat T."/>
            <person name="Smidak R."/>
            <person name="Sarate P."/>
            <person name="Gangsoo J."/>
            <person name="Sialana F."/>
            <person name="Bilban M."/>
            <person name="Lubec G."/>
        </authorList>
    </citation>
    <scope>NUCLEOTIDE SEQUENCE</scope>
    <source>
        <tissue evidence="1">Skin</tissue>
    </source>
</reference>
<feature type="non-terminal residue" evidence="1">
    <location>
        <position position="1"/>
    </location>
</feature>
<name>A0A0B6YLP9_9EUPU</name>
<accession>A0A0B6YLP9</accession>
<gene>
    <name evidence="1" type="primary">ORF29404</name>
</gene>
<proteinExistence type="predicted"/>